<evidence type="ECO:0000313" key="2">
    <source>
        <dbReference type="EMBL" id="RIE16721.1"/>
    </source>
</evidence>
<feature type="compositionally biased region" description="Basic and acidic residues" evidence="1">
    <location>
        <begin position="373"/>
        <end position="382"/>
    </location>
</feature>
<dbReference type="EMBL" id="QXIY01000021">
    <property type="protein sequence ID" value="RIE16721.1"/>
    <property type="molecule type" value="Genomic_DNA"/>
</dbReference>
<evidence type="ECO:0008006" key="4">
    <source>
        <dbReference type="Google" id="ProtNLM"/>
    </source>
</evidence>
<organism evidence="2 3">
    <name type="scientific">Candidatus Cryosericum septentrionale</name>
    <dbReference type="NCBI Taxonomy" id="2290913"/>
    <lineage>
        <taxon>Bacteria</taxon>
        <taxon>Pseudomonadati</taxon>
        <taxon>Caldisericota/Cryosericota group</taxon>
        <taxon>Candidatus Cryosericota</taxon>
        <taxon>Candidatus Cryosericia</taxon>
        <taxon>Candidatus Cryosericales</taxon>
        <taxon>Candidatus Cryosericaceae</taxon>
        <taxon>Candidatus Cryosericum</taxon>
    </lineage>
</organism>
<dbReference type="Gene3D" id="3.30.565.10">
    <property type="entry name" value="Histidine kinase-like ATPase, C-terminal domain"/>
    <property type="match status" value="1"/>
</dbReference>
<dbReference type="OrthoDB" id="9763467at2"/>
<evidence type="ECO:0000256" key="1">
    <source>
        <dbReference type="SAM" id="MobiDB-lite"/>
    </source>
</evidence>
<feature type="compositionally biased region" description="Basic and acidic residues" evidence="1">
    <location>
        <begin position="348"/>
        <end position="357"/>
    </location>
</feature>
<evidence type="ECO:0000313" key="3">
    <source>
        <dbReference type="Proteomes" id="UP000266113"/>
    </source>
</evidence>
<name>A0A398E250_9BACT</name>
<dbReference type="AlphaFoldDB" id="A0A398E250"/>
<dbReference type="RefSeq" id="WP_119085783.1">
    <property type="nucleotide sequence ID" value="NZ_QXIY01000021.1"/>
</dbReference>
<comment type="caution">
    <text evidence="2">The sequence shown here is derived from an EMBL/GenBank/DDBJ whole genome shotgun (WGS) entry which is preliminary data.</text>
</comment>
<reference evidence="2 3" key="1">
    <citation type="submission" date="2018-09" db="EMBL/GenBank/DDBJ databases">
        <title>Discovery and Ecogenomic Context for Candidatus Cryosericales, a Global Caldiserica Order Active in Thawing Permafrost.</title>
        <authorList>
            <person name="Martinez M.A."/>
            <person name="Woodcroft B.J."/>
            <person name="Ignacio Espinoza J.C."/>
            <person name="Zayed A."/>
            <person name="Singleton C.M."/>
            <person name="Boyd J."/>
            <person name="Li Y.-F."/>
            <person name="Purvine S."/>
            <person name="Maughan H."/>
            <person name="Hodgkins S.B."/>
            <person name="Anderson D."/>
            <person name="Sederholm M."/>
            <person name="Temperton B."/>
            <person name="Saleska S.R."/>
            <person name="Tyson G.W."/>
            <person name="Rich V.I."/>
        </authorList>
    </citation>
    <scope>NUCLEOTIDE SEQUENCE [LARGE SCALE GENOMIC DNA]</scope>
    <source>
        <strain evidence="2 3">SMC1</strain>
    </source>
</reference>
<keyword evidence="3" id="KW-1185">Reference proteome</keyword>
<gene>
    <name evidence="2" type="ORF">SMC1_05475</name>
</gene>
<proteinExistence type="predicted"/>
<protein>
    <recommendedName>
        <fullName evidence="4">ATP-binding protein</fullName>
    </recommendedName>
</protein>
<feature type="region of interest" description="Disordered" evidence="1">
    <location>
        <begin position="348"/>
        <end position="400"/>
    </location>
</feature>
<sequence length="494" mass="53996">MSEVAFDFPDKAKVMTLLANVYEDPRVALAEFIVNGMDAGAQSIHIACKNGKVNTVSVVDDGCGMSESEMVRIVRNLANSIKTSSEELQKRHIDPAKVIGKMGIGILGYQSFAVKLVFVSKIQGSSAVWRLSMGRGQASARIEPALEPDKEKLLGLDHGTYAELRDISRDTMRLFSSKTLQQYLAKNFADLLRRDGSIMVFVGGQRVTPPPIEGTPFSITSLDVPGFGVATVSLSIIASGIESGDGVSVTSKGRGVVKEIIRLPEFQHAPWTEGVLHGSIEASFLTVAPTRSNYMRDEAFEAFAHAVASVETQLAAEVENARKKHSTEQQSDALRKLREAMGHALHDLELEGSRDASHNIGGTAGTGENMGTAHEKRDETQDKVANPPPRPPDALARPKSDHTQLMLDWRHLGTTVHSQLGEGGRVIVNEDCPDYIEECSNLSSQRNLRYLAKIAAKELTRRNCLGADTDEVMERAIELELRALRYLIAPRNKE</sequence>
<dbReference type="SUPFAM" id="SSF55874">
    <property type="entry name" value="ATPase domain of HSP90 chaperone/DNA topoisomerase II/histidine kinase"/>
    <property type="match status" value="1"/>
</dbReference>
<dbReference type="InterPro" id="IPR036890">
    <property type="entry name" value="HATPase_C_sf"/>
</dbReference>
<dbReference type="Proteomes" id="UP000266113">
    <property type="component" value="Unassembled WGS sequence"/>
</dbReference>
<dbReference type="Pfam" id="PF13589">
    <property type="entry name" value="HATPase_c_3"/>
    <property type="match status" value="1"/>
</dbReference>
<accession>A0A398E250</accession>